<name>X0X3G5_9ZZZZ</name>
<proteinExistence type="predicted"/>
<feature type="compositionally biased region" description="Basic and acidic residues" evidence="1">
    <location>
        <begin position="64"/>
        <end position="78"/>
    </location>
</feature>
<comment type="caution">
    <text evidence="3">The sequence shown here is derived from an EMBL/GenBank/DDBJ whole genome shotgun (WGS) entry which is preliminary data.</text>
</comment>
<dbReference type="AlphaFoldDB" id="X0X3G5"/>
<feature type="non-terminal residue" evidence="3">
    <location>
        <position position="1"/>
    </location>
</feature>
<keyword evidence="2" id="KW-0812">Transmembrane</keyword>
<feature type="region of interest" description="Disordered" evidence="1">
    <location>
        <begin position="44"/>
        <end position="80"/>
    </location>
</feature>
<evidence type="ECO:0000256" key="2">
    <source>
        <dbReference type="SAM" id="Phobius"/>
    </source>
</evidence>
<sequence>GALFRRKGERKAGAGLGGAVLLIVLGLVAAGAIAAAWLVEVEEKERGGRGSGRKGPASEPAQAEDSHAGGKHGDEHSHFLRGRTTLAEAAAYAGVPVERLIAELKLPADTSPSDHFGRLGYRASKMDRVRAVVERLRKGGGPKLP</sequence>
<protein>
    <submittedName>
        <fullName evidence="3">Uncharacterized protein</fullName>
    </submittedName>
</protein>
<gene>
    <name evidence="3" type="ORF">S01H1_72755</name>
</gene>
<keyword evidence="2" id="KW-0472">Membrane</keyword>
<accession>X0X3G5</accession>
<keyword evidence="2" id="KW-1133">Transmembrane helix</keyword>
<reference evidence="3" key="1">
    <citation type="journal article" date="2014" name="Front. Microbiol.">
        <title>High frequency of phylogenetically diverse reductive dehalogenase-homologous genes in deep subseafloor sedimentary metagenomes.</title>
        <authorList>
            <person name="Kawai M."/>
            <person name="Futagami T."/>
            <person name="Toyoda A."/>
            <person name="Takaki Y."/>
            <person name="Nishi S."/>
            <person name="Hori S."/>
            <person name="Arai W."/>
            <person name="Tsubouchi T."/>
            <person name="Morono Y."/>
            <person name="Uchiyama I."/>
            <person name="Ito T."/>
            <person name="Fujiyama A."/>
            <person name="Inagaki F."/>
            <person name="Takami H."/>
        </authorList>
    </citation>
    <scope>NUCLEOTIDE SEQUENCE</scope>
    <source>
        <strain evidence="3">Expedition CK06-06</strain>
    </source>
</reference>
<dbReference type="EMBL" id="BARS01048557">
    <property type="protein sequence ID" value="GAG37774.1"/>
    <property type="molecule type" value="Genomic_DNA"/>
</dbReference>
<evidence type="ECO:0000256" key="1">
    <source>
        <dbReference type="SAM" id="MobiDB-lite"/>
    </source>
</evidence>
<organism evidence="3">
    <name type="scientific">marine sediment metagenome</name>
    <dbReference type="NCBI Taxonomy" id="412755"/>
    <lineage>
        <taxon>unclassified sequences</taxon>
        <taxon>metagenomes</taxon>
        <taxon>ecological metagenomes</taxon>
    </lineage>
</organism>
<evidence type="ECO:0000313" key="3">
    <source>
        <dbReference type="EMBL" id="GAG37774.1"/>
    </source>
</evidence>
<feature type="transmembrane region" description="Helical" evidence="2">
    <location>
        <begin position="12"/>
        <end position="39"/>
    </location>
</feature>